<feature type="compositionally biased region" description="Acidic residues" evidence="1">
    <location>
        <begin position="35"/>
        <end position="45"/>
    </location>
</feature>
<organism evidence="2 3">
    <name type="scientific">Lactuca saligna</name>
    <name type="common">Willowleaf lettuce</name>
    <dbReference type="NCBI Taxonomy" id="75948"/>
    <lineage>
        <taxon>Eukaryota</taxon>
        <taxon>Viridiplantae</taxon>
        <taxon>Streptophyta</taxon>
        <taxon>Embryophyta</taxon>
        <taxon>Tracheophyta</taxon>
        <taxon>Spermatophyta</taxon>
        <taxon>Magnoliopsida</taxon>
        <taxon>eudicotyledons</taxon>
        <taxon>Gunneridae</taxon>
        <taxon>Pentapetalae</taxon>
        <taxon>asterids</taxon>
        <taxon>campanulids</taxon>
        <taxon>Asterales</taxon>
        <taxon>Asteraceae</taxon>
        <taxon>Cichorioideae</taxon>
        <taxon>Cichorieae</taxon>
        <taxon>Lactucinae</taxon>
        <taxon>Lactuca</taxon>
    </lineage>
</organism>
<dbReference type="EMBL" id="OX465085">
    <property type="protein sequence ID" value="CAI9303264.1"/>
    <property type="molecule type" value="Genomic_DNA"/>
</dbReference>
<feature type="region of interest" description="Disordered" evidence="1">
    <location>
        <begin position="13"/>
        <end position="61"/>
    </location>
</feature>
<protein>
    <submittedName>
        <fullName evidence="2">Uncharacterized protein</fullName>
    </submittedName>
</protein>
<reference evidence="2" key="1">
    <citation type="submission" date="2023-04" db="EMBL/GenBank/DDBJ databases">
        <authorList>
            <person name="Vijverberg K."/>
            <person name="Xiong W."/>
            <person name="Schranz E."/>
        </authorList>
    </citation>
    <scope>NUCLEOTIDE SEQUENCE</scope>
</reference>
<name>A0AA36EP75_LACSI</name>
<accession>A0AA36EP75</accession>
<gene>
    <name evidence="2" type="ORF">LSALG_LOCUS41712</name>
</gene>
<feature type="compositionally biased region" description="Polar residues" evidence="1">
    <location>
        <begin position="13"/>
        <end position="22"/>
    </location>
</feature>
<sequence>MLDGKAPLLVQQPNSFGMSDSGLNGIPYADNTTNNEDDSFDMFAEDDNKSNVDRSTGIGSTKNDYMEELDLTVLWAMAEDSLGMSILPQDGMNLIMKIANHEPKTGYTKSAL</sequence>
<evidence type="ECO:0000313" key="2">
    <source>
        <dbReference type="EMBL" id="CAI9303264.1"/>
    </source>
</evidence>
<dbReference type="AlphaFoldDB" id="A0AA36EP75"/>
<keyword evidence="3" id="KW-1185">Reference proteome</keyword>
<dbReference type="Proteomes" id="UP001177003">
    <property type="component" value="Chromosome 9"/>
</dbReference>
<evidence type="ECO:0000313" key="3">
    <source>
        <dbReference type="Proteomes" id="UP001177003"/>
    </source>
</evidence>
<proteinExistence type="predicted"/>
<evidence type="ECO:0000256" key="1">
    <source>
        <dbReference type="SAM" id="MobiDB-lite"/>
    </source>
</evidence>